<dbReference type="EMBL" id="CP068985">
    <property type="protein sequence ID" value="QYC41463.1"/>
    <property type="molecule type" value="Genomic_DNA"/>
</dbReference>
<reference evidence="1 2" key="1">
    <citation type="journal article" date="2021" name="ACS Chem. Biol.">
        <title>Genomic-Led Discovery of a Novel Glycopeptide Antibiotic by Nonomuraea coxensis DSM 45129.</title>
        <authorList>
            <person name="Yushchuk O."/>
            <person name="Vior N.M."/>
            <person name="Andreo-Vidal A."/>
            <person name="Berini F."/>
            <person name="Ruckert C."/>
            <person name="Busche T."/>
            <person name="Binda E."/>
            <person name="Kalinowski J."/>
            <person name="Truman A.W."/>
            <person name="Marinelli F."/>
        </authorList>
    </citation>
    <scope>NUCLEOTIDE SEQUENCE [LARGE SCALE GENOMIC DNA]</scope>
    <source>
        <strain evidence="1 2">DSM 45129</strain>
    </source>
</reference>
<evidence type="ECO:0000313" key="1">
    <source>
        <dbReference type="EMBL" id="QYC41463.1"/>
    </source>
</evidence>
<gene>
    <name evidence="1" type="ORF">Nocox_19270</name>
</gene>
<dbReference type="Gene3D" id="3.30.530.20">
    <property type="match status" value="1"/>
</dbReference>
<dbReference type="Proteomes" id="UP000824681">
    <property type="component" value="Chromosome"/>
</dbReference>
<organism evidence="1 2">
    <name type="scientific">Nonomuraea coxensis DSM 45129</name>
    <dbReference type="NCBI Taxonomy" id="1122611"/>
    <lineage>
        <taxon>Bacteria</taxon>
        <taxon>Bacillati</taxon>
        <taxon>Actinomycetota</taxon>
        <taxon>Actinomycetes</taxon>
        <taxon>Streptosporangiales</taxon>
        <taxon>Streptosporangiaceae</taxon>
        <taxon>Nonomuraea</taxon>
    </lineage>
</organism>
<dbReference type="SUPFAM" id="SSF55961">
    <property type="entry name" value="Bet v1-like"/>
    <property type="match status" value="1"/>
</dbReference>
<evidence type="ECO:0000313" key="2">
    <source>
        <dbReference type="Proteomes" id="UP000824681"/>
    </source>
</evidence>
<sequence length="146" mass="15870">MPETLLRNTFHVPAPPAAVRAHLSEPASYVGLSPLVVEVRDVRREAGLIRYVSVERFRFLGVLRHDNLARVTLWSTEDAVEGDVDSPGGIRLAYRFGLSARDGGTEVADELRLRAAFGPLLGYAARQARAVQLARAAVLTARAPAL</sequence>
<dbReference type="InterPro" id="IPR023393">
    <property type="entry name" value="START-like_dom_sf"/>
</dbReference>
<evidence type="ECO:0008006" key="3">
    <source>
        <dbReference type="Google" id="ProtNLM"/>
    </source>
</evidence>
<protein>
    <recommendedName>
        <fullName evidence="3">Polyketide cyclase / dehydrase and lipid transport</fullName>
    </recommendedName>
</protein>
<dbReference type="RefSeq" id="WP_020539755.1">
    <property type="nucleotide sequence ID" value="NZ_CP068985.1"/>
</dbReference>
<keyword evidence="2" id="KW-1185">Reference proteome</keyword>
<accession>A0ABX8U1C7</accession>
<proteinExistence type="predicted"/>
<name>A0ABX8U1C7_9ACTN</name>
<dbReference type="CDD" id="cd07812">
    <property type="entry name" value="SRPBCC"/>
    <property type="match status" value="1"/>
</dbReference>